<feature type="non-terminal residue" evidence="1">
    <location>
        <position position="1"/>
    </location>
</feature>
<evidence type="ECO:0000313" key="1">
    <source>
        <dbReference type="EMBL" id="KJU87204.1"/>
    </source>
</evidence>
<organism evidence="1 2">
    <name type="scientific">Candidatus Magnetobacterium bavaricum</name>
    <dbReference type="NCBI Taxonomy" id="29290"/>
    <lineage>
        <taxon>Bacteria</taxon>
        <taxon>Pseudomonadati</taxon>
        <taxon>Nitrospirota</taxon>
        <taxon>Thermodesulfovibrionia</taxon>
        <taxon>Thermodesulfovibrionales</taxon>
        <taxon>Candidatus Magnetobacteriaceae</taxon>
        <taxon>Candidatus Magnetobacterium</taxon>
    </lineage>
</organism>
<sequence>RYFVASGNTILASDKARIHEKVKKITGMDPAALKDYYRQLRKSGNETHGRGAGLGLVEIQRKASVPLQYSINDINETTAFFSLKAELWEM</sequence>
<keyword evidence="2" id="KW-1185">Reference proteome</keyword>
<proteinExistence type="predicted"/>
<dbReference type="Pfam" id="PF19788">
    <property type="entry name" value="DUF6272"/>
    <property type="match status" value="1"/>
</dbReference>
<evidence type="ECO:0000313" key="2">
    <source>
        <dbReference type="Proteomes" id="UP000033423"/>
    </source>
</evidence>
<name>A0A0F3GZ06_9BACT</name>
<gene>
    <name evidence="1" type="ORF">MBAV_000602</name>
</gene>
<reference evidence="1 2" key="1">
    <citation type="submission" date="2015-02" db="EMBL/GenBank/DDBJ databases">
        <title>Single-cell genomics of uncultivated deep-branching MTB reveals a conserved set of magnetosome genes.</title>
        <authorList>
            <person name="Kolinko S."/>
            <person name="Richter M."/>
            <person name="Glockner F.O."/>
            <person name="Brachmann A."/>
            <person name="Schuler D."/>
        </authorList>
    </citation>
    <scope>NUCLEOTIDE SEQUENCE [LARGE SCALE GENOMIC DNA]</scope>
    <source>
        <strain evidence="1">TM-1</strain>
    </source>
</reference>
<dbReference type="AlphaFoldDB" id="A0A0F3GZ06"/>
<comment type="caution">
    <text evidence="1">The sequence shown here is derived from an EMBL/GenBank/DDBJ whole genome shotgun (WGS) entry which is preliminary data.</text>
</comment>
<dbReference type="Proteomes" id="UP000033423">
    <property type="component" value="Unassembled WGS sequence"/>
</dbReference>
<dbReference type="InterPro" id="IPR046239">
    <property type="entry name" value="DUF6272"/>
</dbReference>
<dbReference type="EMBL" id="LACI01000271">
    <property type="protein sequence ID" value="KJU87204.1"/>
    <property type="molecule type" value="Genomic_DNA"/>
</dbReference>
<protein>
    <submittedName>
        <fullName evidence="1">Uncharacterized protein</fullName>
    </submittedName>
</protein>
<accession>A0A0F3GZ06</accession>